<feature type="compositionally biased region" description="Pro residues" evidence="2">
    <location>
        <begin position="251"/>
        <end position="262"/>
    </location>
</feature>
<evidence type="ECO:0000256" key="2">
    <source>
        <dbReference type="SAM" id="MobiDB-lite"/>
    </source>
</evidence>
<evidence type="ECO:0000313" key="4">
    <source>
        <dbReference type="EMBL" id="KAF2424819.1"/>
    </source>
</evidence>
<evidence type="ECO:0000259" key="3">
    <source>
        <dbReference type="SMART" id="SM00806"/>
    </source>
</evidence>
<dbReference type="Pfam" id="PF23153">
    <property type="entry name" value="Aip3p_Bud6_N"/>
    <property type="match status" value="1"/>
</dbReference>
<comment type="caution">
    <text evidence="4">The sequence shown here is derived from an EMBL/GenBank/DDBJ whole genome shotgun (WGS) entry which is preliminary data.</text>
</comment>
<dbReference type="GO" id="GO:0030010">
    <property type="term" value="P:establishment of cell polarity"/>
    <property type="evidence" value="ECO:0007669"/>
    <property type="project" value="TreeGrafter"/>
</dbReference>
<feature type="compositionally biased region" description="Basic and acidic residues" evidence="2">
    <location>
        <begin position="356"/>
        <end position="368"/>
    </location>
</feature>
<keyword evidence="1" id="KW-0175">Coiled coil</keyword>
<dbReference type="OrthoDB" id="783096at2759"/>
<feature type="region of interest" description="Disordered" evidence="2">
    <location>
        <begin position="798"/>
        <end position="817"/>
    </location>
</feature>
<gene>
    <name evidence="4" type="ORF">EJ08DRAFT_561987</name>
</gene>
<dbReference type="AlphaFoldDB" id="A0A9P4TVN3"/>
<feature type="non-terminal residue" evidence="4">
    <location>
        <position position="1"/>
    </location>
</feature>
<accession>A0A9P4TVN3</accession>
<protein>
    <submittedName>
        <fullName evidence="4">AIP3-domain-containing protein</fullName>
    </submittedName>
</protein>
<feature type="compositionally biased region" description="Polar residues" evidence="2">
    <location>
        <begin position="202"/>
        <end position="216"/>
    </location>
</feature>
<feature type="domain" description="Actin interacting protein 3 C-terminal" evidence="3">
    <location>
        <begin position="457"/>
        <end position="905"/>
    </location>
</feature>
<dbReference type="GO" id="GO:0005737">
    <property type="term" value="C:cytoplasm"/>
    <property type="evidence" value="ECO:0007669"/>
    <property type="project" value="TreeGrafter"/>
</dbReference>
<sequence length="914" mass="101010">PQQQLHQIEKSVTHLLVATKQLLETLTQWSRGSATEGEVSDVYVRLGYEFNIACRAFNAIGVDTNDLGPVPDLLRAILEDTLSQEASQASLDRYLPRIRDIIINLLQGLKKKQAKLRARAAKDTDRTPGGSVLERQGSYDSLGSEILDTPNRTPSGGSRPPPRQGSRDMPPNGPELPPRTTSRNEGRSSPNYGAERFDSRGTIISQSDSTMSSKTAQEIPVIAPYPQEDMIPTGPQTTPQPPPHTSNQSFPHPPPPPPPPPKQQDALLQLQRGGDLERRASRRFSTYQIKQQLGGAANGIPMIPTSQNSPIPNRGREVRESIQAVRQRGSTQYNRAKSERRLAGEPSPNRNIPSRISEESTKSLRDLPEPVQPASPLIKTTEDKLGSSYVDQEAPKLTATLSGPLQDIRGVESPSLPPTAIPARRTSRKAQTQTPPPDAQQYTPEDSPQPGKPLTLFLQYKSKVKKIILEDGSNDLSVGRLQLAFIDKFAWNTHSEGIDLPDIYIQDSTSGVRYELDDLNDIKNNTVLVLNVESLDEVKRHIDDGLSNLRRVVEGIKTAVEDQQSAIQRVGDRQQETAREIAGFVAAPPTTTIARVPSSSNLSALSPTKISSGQLSEIQTLRRDLAVMRQTYSSFASDITSTMAAVRTKAASVKSVAIKVALPSMSGESGRVYINKGLYDTLPKDQTTIVERVDDLQDCIEDLRKDVVTRGVRPLPRQLEQVAKDLAHATAEVKRLETYLTREKPLWTKIWKQELQQVCDDKEAVADSGALIHDMRLDLDEAEKTFRLVEEACKQQNLMANETPDGRGGPRQASGGSRMAALNLDQSVDPRKAKDGVLGEVKGLQIDHDSRLEAIARAERARQKELESRKDGPFKLELSGFVEEGKLKKTGGVEEAERLRKVKDERIQKEVWER</sequence>
<proteinExistence type="predicted"/>
<feature type="non-terminal residue" evidence="4">
    <location>
        <position position="914"/>
    </location>
</feature>
<dbReference type="InterPro" id="IPR051825">
    <property type="entry name" value="SRCIN1"/>
</dbReference>
<dbReference type="PANTHER" id="PTHR22741:SF10">
    <property type="entry name" value="COILED-COIL DOMAIN-CONTAINING PROTEIN CG32809"/>
    <property type="match status" value="1"/>
</dbReference>
<evidence type="ECO:0000256" key="1">
    <source>
        <dbReference type="ARBA" id="ARBA00023054"/>
    </source>
</evidence>
<feature type="region of interest" description="Disordered" evidence="2">
    <location>
        <begin position="117"/>
        <end position="454"/>
    </location>
</feature>
<dbReference type="EMBL" id="MU007073">
    <property type="protein sequence ID" value="KAF2424819.1"/>
    <property type="molecule type" value="Genomic_DNA"/>
</dbReference>
<dbReference type="GO" id="GO:0051286">
    <property type="term" value="C:cell tip"/>
    <property type="evidence" value="ECO:0007669"/>
    <property type="project" value="TreeGrafter"/>
</dbReference>
<dbReference type="InterPro" id="IPR022782">
    <property type="entry name" value="AIP3-like_C"/>
</dbReference>
<dbReference type="InterPro" id="IPR005613">
    <property type="entry name" value="AIP3_C"/>
</dbReference>
<dbReference type="InterPro" id="IPR056279">
    <property type="entry name" value="Aip3p_Bud6_N"/>
</dbReference>
<feature type="compositionally biased region" description="Polar residues" evidence="2">
    <location>
        <begin position="179"/>
        <end position="191"/>
    </location>
</feature>
<keyword evidence="5" id="KW-1185">Reference proteome</keyword>
<dbReference type="GO" id="GO:0005519">
    <property type="term" value="F:cytoskeletal regulatory protein binding"/>
    <property type="evidence" value="ECO:0007669"/>
    <property type="project" value="InterPro"/>
</dbReference>
<organism evidence="4 5">
    <name type="scientific">Tothia fuscella</name>
    <dbReference type="NCBI Taxonomy" id="1048955"/>
    <lineage>
        <taxon>Eukaryota</taxon>
        <taxon>Fungi</taxon>
        <taxon>Dikarya</taxon>
        <taxon>Ascomycota</taxon>
        <taxon>Pezizomycotina</taxon>
        <taxon>Dothideomycetes</taxon>
        <taxon>Pleosporomycetidae</taxon>
        <taxon>Venturiales</taxon>
        <taxon>Cylindrosympodiaceae</taxon>
        <taxon>Tothia</taxon>
    </lineage>
</organism>
<dbReference type="Proteomes" id="UP000800235">
    <property type="component" value="Unassembled WGS sequence"/>
</dbReference>
<dbReference type="Pfam" id="PF03915">
    <property type="entry name" value="AIP3"/>
    <property type="match status" value="1"/>
</dbReference>
<dbReference type="Gene3D" id="1.20.58.1540">
    <property type="entry name" value="Actin interacting protein 3, C-terminal domain"/>
    <property type="match status" value="1"/>
</dbReference>
<evidence type="ECO:0000313" key="5">
    <source>
        <dbReference type="Proteomes" id="UP000800235"/>
    </source>
</evidence>
<reference evidence="4" key="1">
    <citation type="journal article" date="2020" name="Stud. Mycol.">
        <title>101 Dothideomycetes genomes: a test case for predicting lifestyles and emergence of pathogens.</title>
        <authorList>
            <person name="Haridas S."/>
            <person name="Albert R."/>
            <person name="Binder M."/>
            <person name="Bloem J."/>
            <person name="Labutti K."/>
            <person name="Salamov A."/>
            <person name="Andreopoulos B."/>
            <person name="Baker S."/>
            <person name="Barry K."/>
            <person name="Bills G."/>
            <person name="Bluhm B."/>
            <person name="Cannon C."/>
            <person name="Castanera R."/>
            <person name="Culley D."/>
            <person name="Daum C."/>
            <person name="Ezra D."/>
            <person name="Gonzalez J."/>
            <person name="Henrissat B."/>
            <person name="Kuo A."/>
            <person name="Liang C."/>
            <person name="Lipzen A."/>
            <person name="Lutzoni F."/>
            <person name="Magnuson J."/>
            <person name="Mondo S."/>
            <person name="Nolan M."/>
            <person name="Ohm R."/>
            <person name="Pangilinan J."/>
            <person name="Park H.-J."/>
            <person name="Ramirez L."/>
            <person name="Alfaro M."/>
            <person name="Sun H."/>
            <person name="Tritt A."/>
            <person name="Yoshinaga Y."/>
            <person name="Zwiers L.-H."/>
            <person name="Turgeon B."/>
            <person name="Goodwin S."/>
            <person name="Spatafora J."/>
            <person name="Crous P."/>
            <person name="Grigoriev I."/>
        </authorList>
    </citation>
    <scope>NUCLEOTIDE SEQUENCE</scope>
    <source>
        <strain evidence="4">CBS 130266</strain>
    </source>
</reference>
<dbReference type="SMART" id="SM00806">
    <property type="entry name" value="AIP3"/>
    <property type="match status" value="1"/>
</dbReference>
<dbReference type="PANTHER" id="PTHR22741">
    <property type="entry name" value="P140CAP/SNIP-RELATED"/>
    <property type="match status" value="1"/>
</dbReference>
<name>A0A9P4TVN3_9PEZI</name>